<name>A0A9P3LRT2_9FUNG</name>
<evidence type="ECO:0000313" key="2">
    <source>
        <dbReference type="Proteomes" id="UP000827284"/>
    </source>
</evidence>
<organism evidence="1 2">
    <name type="scientific">Entomortierella parvispora</name>
    <dbReference type="NCBI Taxonomy" id="205924"/>
    <lineage>
        <taxon>Eukaryota</taxon>
        <taxon>Fungi</taxon>
        <taxon>Fungi incertae sedis</taxon>
        <taxon>Mucoromycota</taxon>
        <taxon>Mortierellomycotina</taxon>
        <taxon>Mortierellomycetes</taxon>
        <taxon>Mortierellales</taxon>
        <taxon>Mortierellaceae</taxon>
        <taxon>Entomortierella</taxon>
    </lineage>
</organism>
<reference evidence="1" key="2">
    <citation type="journal article" date="2022" name="Microbiol. Resour. Announc.">
        <title>Whole-Genome Sequence of Entomortierella parvispora E1425, a Mucoromycotan Fungus Associated with Burkholderiaceae-Related Endosymbiotic Bacteria.</title>
        <authorList>
            <person name="Herlambang A."/>
            <person name="Guo Y."/>
            <person name="Takashima Y."/>
            <person name="Narisawa K."/>
            <person name="Ohta H."/>
            <person name="Nishizawa T."/>
        </authorList>
    </citation>
    <scope>NUCLEOTIDE SEQUENCE</scope>
    <source>
        <strain evidence="1">E1425</strain>
    </source>
</reference>
<dbReference type="AlphaFoldDB" id="A0A9P3LRT2"/>
<reference evidence="1" key="1">
    <citation type="submission" date="2021-11" db="EMBL/GenBank/DDBJ databases">
        <authorList>
            <person name="Herlambang A."/>
            <person name="Guo Y."/>
            <person name="Takashima Y."/>
            <person name="Nishizawa T."/>
        </authorList>
    </citation>
    <scope>NUCLEOTIDE SEQUENCE</scope>
    <source>
        <strain evidence="1">E1425</strain>
    </source>
</reference>
<accession>A0A9P3LRT2</accession>
<protein>
    <recommendedName>
        <fullName evidence="3">Crinkler (CRN) family protein</fullName>
    </recommendedName>
</protein>
<proteinExistence type="predicted"/>
<evidence type="ECO:0008006" key="3">
    <source>
        <dbReference type="Google" id="ProtNLM"/>
    </source>
</evidence>
<dbReference type="OrthoDB" id="2315391at2759"/>
<sequence length="492" mass="56181">MVVSGGAPGIGKTRFGKDLFTYLEETWIPPEWTELNVLFEYLRMDFGNGIGLDKVDVMIDNPDVVFGHRIAYCFFIEKKDSTPSYYGSDGKRVSFGFVSTPLLSFKSVLEIAGYYSGKYNAEKYDCDANRWKHCRHFLQLLMDTGGLPRALELLFGVCFQFGGDGEGFFRDIYKQNFDAIFERTKIGLERRYKIYKSVQANRKLALMLLYISTIGHPVERKTLMDPDDQHSTIASLEQDTHIILDACDHSGTLFTVKMPLFFVCLYNDVLQLVDLELQDALRERHGMHWRDWEMFVAYFEVFRSNLLLDLGHQTANLSELYSGAFGTQATIDLEVKLRRLSVREAKEQFPCQTLTDRGTAQPIHWERGDNVIVNGKSDACGGVFIVRETVQGNMIIDSNLVEFTPDNLLVEHRKNLDSSGRVNLNPVFRLSLKPYRHITLVFTTQPFDVEDMERDTLVVSMNNFKDYFGPIFAPHASFALALGNPNFQSEPG</sequence>
<keyword evidence="2" id="KW-1185">Reference proteome</keyword>
<evidence type="ECO:0000313" key="1">
    <source>
        <dbReference type="EMBL" id="GJJ68032.1"/>
    </source>
</evidence>
<gene>
    <name evidence="1" type="ORF">EMPS_00378</name>
</gene>
<comment type="caution">
    <text evidence="1">The sequence shown here is derived from an EMBL/GenBank/DDBJ whole genome shotgun (WGS) entry which is preliminary data.</text>
</comment>
<dbReference type="EMBL" id="BQFW01000001">
    <property type="protein sequence ID" value="GJJ68032.1"/>
    <property type="molecule type" value="Genomic_DNA"/>
</dbReference>
<dbReference type="Proteomes" id="UP000827284">
    <property type="component" value="Unassembled WGS sequence"/>
</dbReference>